<protein>
    <submittedName>
        <fullName evidence="2">Uncharacterized protein</fullName>
    </submittedName>
</protein>
<sequence>MTRTRAASLLFSLALLLPGAMPAAAAEPSSRLDYGETACHNRSILGFITSDFGYRARHYLKADIAIAEIRDMGLNRLELRDETHPVEREYCFATAITTDGETRALWYLIERGWGFAGIGSNIEFCLSGLDPWFVYGAQCASLR</sequence>
<name>A0A7W8X9L1_9HYPH</name>
<dbReference type="AlphaFoldDB" id="A0A7W8X9L1"/>
<accession>A0A7W8X9L1</accession>
<proteinExistence type="predicted"/>
<dbReference type="RefSeq" id="WP_018327395.1">
    <property type="nucleotide sequence ID" value="NZ_JACHBK010000013.1"/>
</dbReference>
<gene>
    <name evidence="2" type="ORF">GGD55_005175</name>
</gene>
<evidence type="ECO:0000313" key="2">
    <source>
        <dbReference type="EMBL" id="MBB5538445.1"/>
    </source>
</evidence>
<dbReference type="Proteomes" id="UP000585507">
    <property type="component" value="Unassembled WGS sequence"/>
</dbReference>
<evidence type="ECO:0000313" key="3">
    <source>
        <dbReference type="Proteomes" id="UP000585507"/>
    </source>
</evidence>
<feature type="chain" id="PRO_5030540648" evidence="1">
    <location>
        <begin position="26"/>
        <end position="143"/>
    </location>
</feature>
<feature type="signal peptide" evidence="1">
    <location>
        <begin position="1"/>
        <end position="25"/>
    </location>
</feature>
<keyword evidence="1" id="KW-0732">Signal</keyword>
<organism evidence="2 3">
    <name type="scientific">Rhizobium giardinii</name>
    <dbReference type="NCBI Taxonomy" id="56731"/>
    <lineage>
        <taxon>Bacteria</taxon>
        <taxon>Pseudomonadati</taxon>
        <taxon>Pseudomonadota</taxon>
        <taxon>Alphaproteobacteria</taxon>
        <taxon>Hyphomicrobiales</taxon>
        <taxon>Rhizobiaceae</taxon>
        <taxon>Rhizobium/Agrobacterium group</taxon>
        <taxon>Rhizobium</taxon>
    </lineage>
</organism>
<reference evidence="2 3" key="1">
    <citation type="submission" date="2020-08" db="EMBL/GenBank/DDBJ databases">
        <title>Genomic Encyclopedia of Type Strains, Phase IV (KMG-V): Genome sequencing to study the core and pangenomes of soil and plant-associated prokaryotes.</title>
        <authorList>
            <person name="Whitman W."/>
        </authorList>
    </citation>
    <scope>NUCLEOTIDE SEQUENCE [LARGE SCALE GENOMIC DNA]</scope>
    <source>
        <strain evidence="2 3">SEMIA 4084</strain>
    </source>
</reference>
<keyword evidence="3" id="KW-1185">Reference proteome</keyword>
<comment type="caution">
    <text evidence="2">The sequence shown here is derived from an EMBL/GenBank/DDBJ whole genome shotgun (WGS) entry which is preliminary data.</text>
</comment>
<evidence type="ECO:0000256" key="1">
    <source>
        <dbReference type="SAM" id="SignalP"/>
    </source>
</evidence>
<dbReference type="EMBL" id="JACHBK010000013">
    <property type="protein sequence ID" value="MBB5538445.1"/>
    <property type="molecule type" value="Genomic_DNA"/>
</dbReference>